<dbReference type="Proteomes" id="UP000775213">
    <property type="component" value="Unassembled WGS sequence"/>
</dbReference>
<protein>
    <submittedName>
        <fullName evidence="1">Uncharacterized protein</fullName>
    </submittedName>
</protein>
<sequence>MYNRRKIAAENHFLCSLYLRFNYRRKKILTTDWVILSAIAHCKDDKDLVSIVDVLDLAYVKKGRGIPKKSWLESIRNDLSLLDVKENLTLNMTK</sequence>
<accession>A0AAV7H2Z0</accession>
<comment type="caution">
    <text evidence="1">The sequence shown here is derived from an EMBL/GenBank/DDBJ whole genome shotgun (WGS) entry which is preliminary data.</text>
</comment>
<name>A0AAV7H2Z0_DENCH</name>
<evidence type="ECO:0000313" key="1">
    <source>
        <dbReference type="EMBL" id="KAH0462816.1"/>
    </source>
</evidence>
<proteinExistence type="predicted"/>
<keyword evidence="2" id="KW-1185">Reference proteome</keyword>
<organism evidence="1 2">
    <name type="scientific">Dendrobium chrysotoxum</name>
    <name type="common">Orchid</name>
    <dbReference type="NCBI Taxonomy" id="161865"/>
    <lineage>
        <taxon>Eukaryota</taxon>
        <taxon>Viridiplantae</taxon>
        <taxon>Streptophyta</taxon>
        <taxon>Embryophyta</taxon>
        <taxon>Tracheophyta</taxon>
        <taxon>Spermatophyta</taxon>
        <taxon>Magnoliopsida</taxon>
        <taxon>Liliopsida</taxon>
        <taxon>Asparagales</taxon>
        <taxon>Orchidaceae</taxon>
        <taxon>Epidendroideae</taxon>
        <taxon>Malaxideae</taxon>
        <taxon>Dendrobiinae</taxon>
        <taxon>Dendrobium</taxon>
    </lineage>
</organism>
<gene>
    <name evidence="1" type="ORF">IEQ34_010391</name>
</gene>
<evidence type="ECO:0000313" key="2">
    <source>
        <dbReference type="Proteomes" id="UP000775213"/>
    </source>
</evidence>
<dbReference type="AlphaFoldDB" id="A0AAV7H2Z0"/>
<reference evidence="1 2" key="1">
    <citation type="journal article" date="2021" name="Hortic Res">
        <title>Chromosome-scale assembly of the Dendrobium chrysotoxum genome enhances the understanding of orchid evolution.</title>
        <authorList>
            <person name="Zhang Y."/>
            <person name="Zhang G.Q."/>
            <person name="Zhang D."/>
            <person name="Liu X.D."/>
            <person name="Xu X.Y."/>
            <person name="Sun W.H."/>
            <person name="Yu X."/>
            <person name="Zhu X."/>
            <person name="Wang Z.W."/>
            <person name="Zhao X."/>
            <person name="Zhong W.Y."/>
            <person name="Chen H."/>
            <person name="Yin W.L."/>
            <person name="Huang T."/>
            <person name="Niu S.C."/>
            <person name="Liu Z.J."/>
        </authorList>
    </citation>
    <scope>NUCLEOTIDE SEQUENCE [LARGE SCALE GENOMIC DNA]</scope>
    <source>
        <strain evidence="1">Lindl</strain>
    </source>
</reference>
<dbReference type="EMBL" id="JAGFBR010000009">
    <property type="protein sequence ID" value="KAH0462816.1"/>
    <property type="molecule type" value="Genomic_DNA"/>
</dbReference>